<dbReference type="EMBL" id="CP002873">
    <property type="protein sequence ID" value="AGA67089.1"/>
    <property type="molecule type" value="Genomic_DNA"/>
</dbReference>
<evidence type="ECO:0000313" key="1">
    <source>
        <dbReference type="EMBL" id="AGA67089.1"/>
    </source>
</evidence>
<proteinExistence type="predicted"/>
<dbReference type="Proteomes" id="UP000010793">
    <property type="component" value="Chromosome"/>
</dbReference>
<gene>
    <name evidence="1" type="ORF">BPP43_09535</name>
</gene>
<organism evidence="1 2">
    <name type="scientific">Brachyspira pilosicoli P43/6/78</name>
    <dbReference type="NCBI Taxonomy" id="1042417"/>
    <lineage>
        <taxon>Bacteria</taxon>
        <taxon>Pseudomonadati</taxon>
        <taxon>Spirochaetota</taxon>
        <taxon>Spirochaetia</taxon>
        <taxon>Brachyspirales</taxon>
        <taxon>Brachyspiraceae</taxon>
        <taxon>Brachyspira</taxon>
    </lineage>
</organism>
<name>A0A3B6VZ62_BRAPL</name>
<reference evidence="1 2" key="1">
    <citation type="journal article" date="2013" name="Genome Announc.">
        <title>Complete Genome Sequence of the Porcine Strain Brachyspira pilosicoli P43/6/78(T.).</title>
        <authorList>
            <person name="Lin C."/>
            <person name="den Bakker H.C."/>
            <person name="Suzuki H."/>
            <person name="Lefebure T."/>
            <person name="Ponnala L."/>
            <person name="Sun Q."/>
            <person name="Stanhope M.J."/>
            <person name="Wiedmann M."/>
            <person name="Duhamel G.E."/>
        </authorList>
    </citation>
    <scope>NUCLEOTIDE SEQUENCE [LARGE SCALE GENOMIC DNA]</scope>
    <source>
        <strain evidence="1 2">P43/6/78</strain>
    </source>
</reference>
<dbReference type="RefSeq" id="WP_015274765.1">
    <property type="nucleotide sequence ID" value="NC_019908.1"/>
</dbReference>
<protein>
    <recommendedName>
        <fullName evidence="3">TPR domain-containing protein</fullName>
    </recommendedName>
</protein>
<evidence type="ECO:0000313" key="2">
    <source>
        <dbReference type="Proteomes" id="UP000010793"/>
    </source>
</evidence>
<evidence type="ECO:0008006" key="3">
    <source>
        <dbReference type="Google" id="ProtNLM"/>
    </source>
</evidence>
<accession>A0A3B6VZ62</accession>
<dbReference type="KEGG" id="bpip:BPP43_09535"/>
<dbReference type="AlphaFoldDB" id="A0A3B6VZ62"/>
<sequence>MKYIILIAIITNMLYSYNSKEINDFYNNYYSSKNYDINLLKANNSQTYKNIYNLITSKNISSDKEKFNYLKKAIDENKNYITSKDIDYLISISELMNYIIYYSSLPDKISYGKKSKEIYQNILKIDSSNFFALLGTAIGYMHAPAIAGGSDKKAFEYFNKALDNSKEKYQKYLSYIWLSQYYFKIKDNENYKKYIDMSRSIYQDGKLLNEAIEINKTKNKPL</sequence>
<keyword evidence="2" id="KW-1185">Reference proteome</keyword>